<comment type="caution">
    <text evidence="2">The sequence shown here is derived from an EMBL/GenBank/DDBJ whole genome shotgun (WGS) entry which is preliminary data.</text>
</comment>
<dbReference type="SMART" id="SM00564">
    <property type="entry name" value="PQQ"/>
    <property type="match status" value="6"/>
</dbReference>
<organism evidence="2 3">
    <name type="scientific">PS1 clade bacterium</name>
    <dbReference type="NCBI Taxonomy" id="2175152"/>
    <lineage>
        <taxon>Bacteria</taxon>
        <taxon>Pseudomonadati</taxon>
        <taxon>Pseudomonadota</taxon>
        <taxon>Alphaproteobacteria</taxon>
        <taxon>PS1 clade</taxon>
    </lineage>
</organism>
<evidence type="ECO:0000313" key="3">
    <source>
        <dbReference type="Proteomes" id="UP000253570"/>
    </source>
</evidence>
<dbReference type="InterPro" id="IPR002372">
    <property type="entry name" value="PQQ_rpt_dom"/>
</dbReference>
<proteinExistence type="predicted"/>
<dbReference type="InterPro" id="IPR018391">
    <property type="entry name" value="PQQ_b-propeller_rpt"/>
</dbReference>
<gene>
    <name evidence="2" type="ORF">DBW71_02950</name>
</gene>
<dbReference type="Proteomes" id="UP000253570">
    <property type="component" value="Unassembled WGS sequence"/>
</dbReference>
<evidence type="ECO:0000259" key="1">
    <source>
        <dbReference type="Pfam" id="PF13360"/>
    </source>
</evidence>
<dbReference type="AlphaFoldDB" id="A0A368DPJ3"/>
<sequence>MVLINYKYKLLLNILLFCLLSTQLFSCENFIREKEYLLPGERYEALSNNTSDIVELDKNLTLSLSPPIQNKRWNSSGGSGINNSGNILYTEIFQKNWEAEVGIGGSKQNILIIDPIIIGGFAYTVDSTNNITAIDISNGKIHWREAFYPIEEDPGEGFGGGLVAASGIIFFANGFGDVYAIDPFNGDIIWQKNIGVPIRSSPIADNKLVYVLGVDNIIHAFDILTSERIWQYEWFSEAAGFIQTSDMALYKNFLIVPYRSGEVFVFDAYSGRRIWADTVNRKNITNSLSQIKDIIANPILHNEILISIGFQGRLIANNINNGFRLWELPISSDLTPVATDDYLFIISQENVLFAIDISKGDILWTIDLNSKYKLDSDDKLISKLLLNNVIHVFTSFGDIIKFDARDGAFIETLNNQIENLSIPPIVVNKKLYVVSNNGILISYE</sequence>
<accession>A0A368DPJ3</accession>
<dbReference type="InterPro" id="IPR015943">
    <property type="entry name" value="WD40/YVTN_repeat-like_dom_sf"/>
</dbReference>
<dbReference type="Gene3D" id="2.130.10.10">
    <property type="entry name" value="YVTN repeat-like/Quinoprotein amine dehydrogenase"/>
    <property type="match status" value="1"/>
</dbReference>
<dbReference type="InterPro" id="IPR011047">
    <property type="entry name" value="Quinoprotein_ADH-like_sf"/>
</dbReference>
<dbReference type="SUPFAM" id="SSF50998">
    <property type="entry name" value="Quinoprotein alcohol dehydrogenase-like"/>
    <property type="match status" value="2"/>
</dbReference>
<dbReference type="EMBL" id="QOQD01000005">
    <property type="protein sequence ID" value="RCL73752.1"/>
    <property type="molecule type" value="Genomic_DNA"/>
</dbReference>
<dbReference type="PANTHER" id="PTHR34512:SF30">
    <property type="entry name" value="OUTER MEMBRANE PROTEIN ASSEMBLY FACTOR BAMB"/>
    <property type="match status" value="1"/>
</dbReference>
<reference evidence="2 3" key="1">
    <citation type="journal article" date="2018" name="Microbiome">
        <title>Fine metagenomic profile of the Mediterranean stratified and mixed water columns revealed by assembly and recruitment.</title>
        <authorList>
            <person name="Haro-Moreno J.M."/>
            <person name="Lopez-Perez M."/>
            <person name="De La Torre J.R."/>
            <person name="Picazo A."/>
            <person name="Camacho A."/>
            <person name="Rodriguez-Valera F."/>
        </authorList>
    </citation>
    <scope>NUCLEOTIDE SEQUENCE [LARGE SCALE GENOMIC DNA]</scope>
    <source>
        <strain evidence="2">MED-G57</strain>
    </source>
</reference>
<protein>
    <recommendedName>
        <fullName evidence="1">Pyrrolo-quinoline quinone repeat domain-containing protein</fullName>
    </recommendedName>
</protein>
<feature type="domain" description="Pyrrolo-quinoline quinone repeat" evidence="1">
    <location>
        <begin position="129"/>
        <end position="365"/>
    </location>
</feature>
<evidence type="ECO:0000313" key="2">
    <source>
        <dbReference type="EMBL" id="RCL73752.1"/>
    </source>
</evidence>
<dbReference type="Pfam" id="PF13360">
    <property type="entry name" value="PQQ_2"/>
    <property type="match status" value="1"/>
</dbReference>
<name>A0A368DPJ3_9PROT</name>
<dbReference type="PANTHER" id="PTHR34512">
    <property type="entry name" value="CELL SURFACE PROTEIN"/>
    <property type="match status" value="1"/>
</dbReference>